<proteinExistence type="predicted"/>
<reference evidence="4" key="1">
    <citation type="journal article" date="2020" name="Stud. Mycol.">
        <title>101 Dothideomycetes genomes: a test case for predicting lifestyles and emergence of pathogens.</title>
        <authorList>
            <person name="Haridas S."/>
            <person name="Albert R."/>
            <person name="Binder M."/>
            <person name="Bloem J."/>
            <person name="Labutti K."/>
            <person name="Salamov A."/>
            <person name="Andreopoulos B."/>
            <person name="Baker S."/>
            <person name="Barry K."/>
            <person name="Bills G."/>
            <person name="Bluhm B."/>
            <person name="Cannon C."/>
            <person name="Castanera R."/>
            <person name="Culley D."/>
            <person name="Daum C."/>
            <person name="Ezra D."/>
            <person name="Gonzalez J."/>
            <person name="Henrissat B."/>
            <person name="Kuo A."/>
            <person name="Liang C."/>
            <person name="Lipzen A."/>
            <person name="Lutzoni F."/>
            <person name="Magnuson J."/>
            <person name="Mondo S."/>
            <person name="Nolan M."/>
            <person name="Ohm R."/>
            <person name="Pangilinan J."/>
            <person name="Park H.-J."/>
            <person name="Ramirez L."/>
            <person name="Alfaro M."/>
            <person name="Sun H."/>
            <person name="Tritt A."/>
            <person name="Yoshinaga Y."/>
            <person name="Zwiers L.-H."/>
            <person name="Turgeon B."/>
            <person name="Goodwin S."/>
            <person name="Spatafora J."/>
            <person name="Crous P."/>
            <person name="Grigoriev I."/>
        </authorList>
    </citation>
    <scope>NUCLEOTIDE SEQUENCE</scope>
    <source>
        <strain evidence="4">CBS 207.26</strain>
    </source>
</reference>
<dbReference type="PANTHER" id="PTHR10622:SF11">
    <property type="entry name" value="HET-DOMAIN-CONTAINING PROTEIN"/>
    <property type="match status" value="1"/>
</dbReference>
<dbReference type="AlphaFoldDB" id="A0A6A6DET8"/>
<dbReference type="Proteomes" id="UP000800200">
    <property type="component" value="Unassembled WGS sequence"/>
</dbReference>
<dbReference type="EMBL" id="ML994715">
    <property type="protein sequence ID" value="KAF2176096.1"/>
    <property type="molecule type" value="Genomic_DNA"/>
</dbReference>
<accession>A0A6A6DET8</accession>
<feature type="domain" description="NB-ARC" evidence="2">
    <location>
        <begin position="292"/>
        <end position="388"/>
    </location>
</feature>
<dbReference type="OrthoDB" id="674604at2759"/>
<dbReference type="InterPro" id="IPR002182">
    <property type="entry name" value="NB-ARC"/>
</dbReference>
<gene>
    <name evidence="4" type="ORF">K469DRAFT_646233</name>
</gene>
<feature type="domain" description="Heterokaryon incompatibility" evidence="3">
    <location>
        <begin position="25"/>
        <end position="111"/>
    </location>
</feature>
<dbReference type="Pfam" id="PF06985">
    <property type="entry name" value="HET"/>
    <property type="match status" value="1"/>
</dbReference>
<name>A0A6A6DET8_9PEZI</name>
<dbReference type="InterPro" id="IPR010730">
    <property type="entry name" value="HET"/>
</dbReference>
<dbReference type="PANTHER" id="PTHR10622">
    <property type="entry name" value="HET DOMAIN-CONTAINING PROTEIN"/>
    <property type="match status" value="1"/>
</dbReference>
<protein>
    <submittedName>
        <fullName evidence="4">HET-domain-containing protein</fullName>
    </submittedName>
</protein>
<evidence type="ECO:0000256" key="1">
    <source>
        <dbReference type="SAM" id="MobiDB-lite"/>
    </source>
</evidence>
<dbReference type="SUPFAM" id="SSF52540">
    <property type="entry name" value="P-loop containing nucleoside triphosphate hydrolases"/>
    <property type="match status" value="1"/>
</dbReference>
<evidence type="ECO:0000259" key="2">
    <source>
        <dbReference type="Pfam" id="PF00931"/>
    </source>
</evidence>
<evidence type="ECO:0000259" key="3">
    <source>
        <dbReference type="Pfam" id="PF06985"/>
    </source>
</evidence>
<feature type="region of interest" description="Disordered" evidence="1">
    <location>
        <begin position="257"/>
        <end position="276"/>
    </location>
</feature>
<organism evidence="4 5">
    <name type="scientific">Zopfia rhizophila CBS 207.26</name>
    <dbReference type="NCBI Taxonomy" id="1314779"/>
    <lineage>
        <taxon>Eukaryota</taxon>
        <taxon>Fungi</taxon>
        <taxon>Dikarya</taxon>
        <taxon>Ascomycota</taxon>
        <taxon>Pezizomycotina</taxon>
        <taxon>Dothideomycetes</taxon>
        <taxon>Dothideomycetes incertae sedis</taxon>
        <taxon>Zopfiaceae</taxon>
        <taxon>Zopfia</taxon>
    </lineage>
</organism>
<dbReference type="Gene3D" id="3.40.50.300">
    <property type="entry name" value="P-loop containing nucleotide triphosphate hydrolases"/>
    <property type="match status" value="1"/>
</dbReference>
<evidence type="ECO:0000313" key="5">
    <source>
        <dbReference type="Proteomes" id="UP000800200"/>
    </source>
</evidence>
<sequence>MRLLRLEDGGEFSPVEFVGNDIPHYAVLSHTWGADHEEVTYKDIVKGTGKSKTGYSKIRFCGNQATKDDLQYFWVDTCCINKSNSTELSEAINSMFRWYHNAAKCYVYLSDVSIGSFVGNDLSSQWTWKSAFQQSRWFTRGWTLQELVAPTCVEFFAKEGKRLGDKNSLVQEIYRITGIPTKALQGSPLSQFSVNERMSWAERRETKREEDAAYSLLGIFDIHMPLIYGEGREKANIRLQREIREFSKDELLTLPPTLSLNYEDSPPSPSSNVPFRRDPDFVNRGSLLDQIREKCSLPASRIALVGLGGVGKSQLAVEHCHRTTDRSPETWVFWVHASNSARFKQSYQEIAEQVKLHGRKDLQADVVKLVHGWLRNEKNGKWLLVLDNADDAAALFAPATDIQGAWAGSDSKPTYPLSMYLPQSKNGSTLVTTRTRSVALRLAGESDIIPVGPMNGEGAEALLEKKLGEHVDKAYTAELAAALEDLRTKLLVSSSLAPGMLP</sequence>
<dbReference type="Pfam" id="PF00931">
    <property type="entry name" value="NB-ARC"/>
    <property type="match status" value="1"/>
</dbReference>
<evidence type="ECO:0000313" key="4">
    <source>
        <dbReference type="EMBL" id="KAF2176096.1"/>
    </source>
</evidence>
<keyword evidence="5" id="KW-1185">Reference proteome</keyword>
<dbReference type="InterPro" id="IPR027417">
    <property type="entry name" value="P-loop_NTPase"/>
</dbReference>